<dbReference type="Pfam" id="PF00668">
    <property type="entry name" value="Condensation"/>
    <property type="match status" value="1"/>
</dbReference>
<feature type="region of interest" description="Disordered" evidence="6">
    <location>
        <begin position="1450"/>
        <end position="1470"/>
    </location>
</feature>
<evidence type="ECO:0000313" key="9">
    <source>
        <dbReference type="Proteomes" id="UP000009026"/>
    </source>
</evidence>
<evidence type="ECO:0000256" key="5">
    <source>
        <dbReference type="ARBA" id="ARBA00023098"/>
    </source>
</evidence>
<evidence type="ECO:0000256" key="1">
    <source>
        <dbReference type="ARBA" id="ARBA00006432"/>
    </source>
</evidence>
<dbReference type="InterPro" id="IPR040097">
    <property type="entry name" value="FAAL/FAAC"/>
</dbReference>
<dbReference type="InterPro" id="IPR023213">
    <property type="entry name" value="CAT-like_dom_sf"/>
</dbReference>
<feature type="compositionally biased region" description="Polar residues" evidence="6">
    <location>
        <begin position="1405"/>
        <end position="1414"/>
    </location>
</feature>
<dbReference type="CDD" id="cd19531">
    <property type="entry name" value="LCL_NRPS-like"/>
    <property type="match status" value="1"/>
</dbReference>
<organism evidence="8 9">
    <name type="scientific">Pseudomyxococcus hansupus</name>
    <dbReference type="NCBI Taxonomy" id="1297742"/>
    <lineage>
        <taxon>Bacteria</taxon>
        <taxon>Pseudomonadati</taxon>
        <taxon>Myxococcota</taxon>
        <taxon>Myxococcia</taxon>
        <taxon>Myxococcales</taxon>
        <taxon>Cystobacterineae</taxon>
        <taxon>Myxococcaceae</taxon>
        <taxon>Pseudomyxococcus</taxon>
    </lineage>
</organism>
<dbReference type="Gene3D" id="3.30.559.30">
    <property type="entry name" value="Nonribosomal peptide synthetase, condensation domain"/>
    <property type="match status" value="1"/>
</dbReference>
<evidence type="ECO:0000256" key="2">
    <source>
        <dbReference type="ARBA" id="ARBA00022450"/>
    </source>
</evidence>
<dbReference type="InterPro" id="IPR001242">
    <property type="entry name" value="Condensation_dom"/>
</dbReference>
<feature type="region of interest" description="Disordered" evidence="6">
    <location>
        <begin position="1394"/>
        <end position="1418"/>
    </location>
</feature>
<dbReference type="FunFam" id="3.40.50.980:FF:000001">
    <property type="entry name" value="Non-ribosomal peptide synthetase"/>
    <property type="match status" value="1"/>
</dbReference>
<dbReference type="GO" id="GO:0047527">
    <property type="term" value="F:2,3-dihydroxybenzoate-serine ligase activity"/>
    <property type="evidence" value="ECO:0007669"/>
    <property type="project" value="TreeGrafter"/>
</dbReference>
<accession>A0A0H4XBX8</accession>
<dbReference type="CDD" id="cd05931">
    <property type="entry name" value="FAAL"/>
    <property type="match status" value="1"/>
</dbReference>
<dbReference type="GO" id="GO:0009239">
    <property type="term" value="P:enterobactin biosynthetic process"/>
    <property type="evidence" value="ECO:0007669"/>
    <property type="project" value="TreeGrafter"/>
</dbReference>
<keyword evidence="9" id="KW-1185">Reference proteome</keyword>
<dbReference type="InterPro" id="IPR042099">
    <property type="entry name" value="ANL_N_sf"/>
</dbReference>
<evidence type="ECO:0000256" key="3">
    <source>
        <dbReference type="ARBA" id="ARBA00022553"/>
    </source>
</evidence>
<comment type="similarity">
    <text evidence="1">Belongs to the ATP-dependent AMP-binding enzyme family.</text>
</comment>
<dbReference type="SMART" id="SM01294">
    <property type="entry name" value="PKS_PP_betabranch"/>
    <property type="match status" value="1"/>
</dbReference>
<dbReference type="eggNOG" id="COG2141">
    <property type="taxonomic scope" value="Bacteria"/>
</dbReference>
<dbReference type="PANTHER" id="PTHR45527">
    <property type="entry name" value="NONRIBOSOMAL PEPTIDE SYNTHETASE"/>
    <property type="match status" value="1"/>
</dbReference>
<dbReference type="GO" id="GO:0071766">
    <property type="term" value="P:Actinobacterium-type cell wall biogenesis"/>
    <property type="evidence" value="ECO:0007669"/>
    <property type="project" value="UniProtKB-ARBA"/>
</dbReference>
<dbReference type="InterPro" id="IPR036736">
    <property type="entry name" value="ACP-like_sf"/>
</dbReference>
<dbReference type="PATRIC" id="fig|1297742.4.peg.2391"/>
<dbReference type="GO" id="GO:0008610">
    <property type="term" value="P:lipid biosynthetic process"/>
    <property type="evidence" value="ECO:0007669"/>
    <property type="project" value="InterPro"/>
</dbReference>
<name>A0A0H4XBX8_9BACT</name>
<dbReference type="Gene3D" id="3.40.50.12780">
    <property type="entry name" value="N-terminal domain of ligase-like"/>
    <property type="match status" value="1"/>
</dbReference>
<evidence type="ECO:0000259" key="7">
    <source>
        <dbReference type="PROSITE" id="PS50075"/>
    </source>
</evidence>
<dbReference type="PROSITE" id="PS50075">
    <property type="entry name" value="CARRIER"/>
    <property type="match status" value="1"/>
</dbReference>
<dbReference type="GO" id="GO:0043041">
    <property type="term" value="P:amino acid activation for nonribosomal peptide biosynthetic process"/>
    <property type="evidence" value="ECO:0007669"/>
    <property type="project" value="TreeGrafter"/>
</dbReference>
<protein>
    <submittedName>
        <fullName evidence="8">Non-ribosomal peptide synthase</fullName>
    </submittedName>
</protein>
<evidence type="ECO:0000256" key="6">
    <source>
        <dbReference type="SAM" id="MobiDB-lite"/>
    </source>
</evidence>
<dbReference type="SUPFAM" id="SSF56801">
    <property type="entry name" value="Acetyl-CoA synthetase-like"/>
    <property type="match status" value="2"/>
</dbReference>
<dbReference type="Pfam" id="PF00550">
    <property type="entry name" value="PP-binding"/>
    <property type="match status" value="1"/>
</dbReference>
<dbReference type="eggNOG" id="COG1020">
    <property type="taxonomic scope" value="Bacteria"/>
</dbReference>
<dbReference type="InterPro" id="IPR025110">
    <property type="entry name" value="AMP-bd_C"/>
</dbReference>
<dbReference type="Gene3D" id="1.10.1200.10">
    <property type="entry name" value="ACP-like"/>
    <property type="match status" value="1"/>
</dbReference>
<dbReference type="PROSITE" id="PS00455">
    <property type="entry name" value="AMP_BINDING"/>
    <property type="match status" value="2"/>
</dbReference>
<dbReference type="SUPFAM" id="SSF47336">
    <property type="entry name" value="ACP-like"/>
    <property type="match status" value="1"/>
</dbReference>
<dbReference type="Gene3D" id="3.30.300.30">
    <property type="match status" value="1"/>
</dbReference>
<feature type="domain" description="Carrier" evidence="7">
    <location>
        <begin position="612"/>
        <end position="689"/>
    </location>
</feature>
<dbReference type="eggNOG" id="COG0318">
    <property type="taxonomic scope" value="Bacteria"/>
</dbReference>
<feature type="region of interest" description="Disordered" evidence="6">
    <location>
        <begin position="366"/>
        <end position="392"/>
    </location>
</feature>
<keyword evidence="3" id="KW-0597">Phosphoprotein</keyword>
<proteinExistence type="inferred from homology"/>
<dbReference type="SUPFAM" id="SSF52777">
    <property type="entry name" value="CoA-dependent acyltransferases"/>
    <property type="match status" value="2"/>
</dbReference>
<dbReference type="Pfam" id="PF00501">
    <property type="entry name" value="AMP-binding"/>
    <property type="match status" value="2"/>
</dbReference>
<dbReference type="InterPro" id="IPR000873">
    <property type="entry name" value="AMP-dep_synth/lig_dom"/>
</dbReference>
<dbReference type="SMART" id="SM00823">
    <property type="entry name" value="PKS_PP"/>
    <property type="match status" value="1"/>
</dbReference>
<dbReference type="Gene3D" id="3.30.559.10">
    <property type="entry name" value="Chloramphenicol acetyltransferase-like domain"/>
    <property type="match status" value="1"/>
</dbReference>
<dbReference type="GO" id="GO:0009366">
    <property type="term" value="C:enterobactin synthetase complex"/>
    <property type="evidence" value="ECO:0007669"/>
    <property type="project" value="TreeGrafter"/>
</dbReference>
<keyword evidence="2" id="KW-0596">Phosphopantetheine</keyword>
<dbReference type="FunFam" id="3.40.50.12780:FF:000013">
    <property type="entry name" value="Long-chain-fatty-acid--AMP ligase FadD32"/>
    <property type="match status" value="1"/>
</dbReference>
<dbReference type="GO" id="GO:0005829">
    <property type="term" value="C:cytosol"/>
    <property type="evidence" value="ECO:0007669"/>
    <property type="project" value="TreeGrafter"/>
</dbReference>
<dbReference type="InterPro" id="IPR045851">
    <property type="entry name" value="AMP-bd_C_sf"/>
</dbReference>
<dbReference type="InterPro" id="IPR020845">
    <property type="entry name" value="AMP-binding_CS"/>
</dbReference>
<dbReference type="EMBL" id="CP012109">
    <property type="protein sequence ID" value="AKQ65457.1"/>
    <property type="molecule type" value="Genomic_DNA"/>
</dbReference>
<dbReference type="Proteomes" id="UP000009026">
    <property type="component" value="Chromosome"/>
</dbReference>
<dbReference type="GO" id="GO:0006631">
    <property type="term" value="P:fatty acid metabolic process"/>
    <property type="evidence" value="ECO:0007669"/>
    <property type="project" value="UniProtKB-KW"/>
</dbReference>
<gene>
    <name evidence="8" type="ORF">A176_002369</name>
</gene>
<evidence type="ECO:0000256" key="4">
    <source>
        <dbReference type="ARBA" id="ARBA00022832"/>
    </source>
</evidence>
<sequence>MSENIEPLAHRFPTLVDVLCQRAESQADALLYRFLETGDVDGPIEEWTYRRLDVRARSLAARLRELGAAGERALLLYPPGLEFVAGFMGCLYGGVIAVPCYPPDPTRLERTLPRLRAIARDCGARYVLTTSMILEMSEFLTPQAPELGELQWIATDAVPESEATAWKRPDLTADTLAFLQYTSGSTGNPKGVKVSHANILHNESLITRGFGLSSERSVGVGWLPMFHDMGLIGKVLQPLYLGFPCVLMSPIAFLQRPMRWLEAISQFKGTCSGGPNFAFDLCARKARPDDVARLDLSHWDLAFNGAEPVRRETMERFAETFAPAGFRREAFYPCYGLAEATLIVTGGTKGTPYVETRFDTGSLELGQAKPVPGAAEGPSARTMVSSGPGAPDQRLLIVDPETRLPRGPHEVGEVWVSGPSVAGGYWNRPEETAHAFDARLASGEGPFLRTGDLAFLSPEGELFITGRLKDLLIVRGRNLYPQDLELTAERAHPAVRPGCSAAFAVEVDGEERLVLVSEVDVREGFDGAAVAGALRSALADEHQVRAHSVVLLQSRSIPKTSSGKIQRRACRDGFLSNTLEVVTLSAEETHEAPVAAPTGPVRERLASAPAQERKALMEEFLRHEAARVLRAEPASLGADTSLASLGLDSLMALDLHGRLEESLGVSLPVAFLWQHPTLGAAAAHLLEAWGGAAVAPMGPALTAGSLEGELPLSPGQQRLWFLDRLVPESALYNVHFQLRLSGPLDVSALGRALDSLLTRHAVLRASFPEMEGQPRQVVPAARPLELGREDLRALPAPEREAELGRLSRLQGEAPFQLAEGPLVRAALVALEDQEHVLLMTQHHIVTDGWSIGVLARELAALYRAEVSGAAASLGAPAFQYVDYARWQQGLGNALDGQRAYWARKLENLPRLELPTDFARPREPGFRGALHRFTLPASLVESLKAVGRAEGSTFFVTLAAAWAALLHRYSGQDDFGLGTIFAQRDRAELRDVVGFFASTLVLRADVSGSPRFRELLGRMRSTFHEALANADLPFEEVVGAARATRGGDNPLFQANLVLESLPPVDLDVPGMQWRPVLPVPDGAVEGTAKFDLQLAVVETPRGLEGALEYRSDLFTPETAARLAGHLEALLRGIVASPDARVEDLPLLDDAERRALLVDWNDFTSPLAQDPSLCIHAQFRARAALTPDAVAVVADDGSLTYAELARRATSLALHLRSLGVGPETRVGLCVERSVEMVVGMLGILEAGGAYVPLDPDYPRERLTYMLEDSGARVLLTQSHLAGTLPSAGLRTVLLDDAASYPAGPGHAVDAGAMPDSPAYVIYTSGSTGRPKGVVVPHGGVANFFAAMDVRVGHEPAGTWLAVTSISFDISVLELLWTLTRGFKVVVQGDGASLKAPARAAGAGSGPWTSASSTSQMTRRRHTVRAATGCCWRARSSRTPTASRRCGRRSATSMPSAVCTRTPPWRARRSPLSPSAWPSGRAAWCCPCITRCAWRRSGRWWTTCPAAVWASPWPRVGMRTTSSSPPRSTRSAAS</sequence>
<keyword evidence="4" id="KW-0276">Fatty acid metabolism</keyword>
<dbReference type="Pfam" id="PF23024">
    <property type="entry name" value="AMP-dom_DIP2-like"/>
    <property type="match status" value="1"/>
</dbReference>
<dbReference type="InterPro" id="IPR009081">
    <property type="entry name" value="PP-bd_ACP"/>
</dbReference>
<dbReference type="Gene3D" id="3.40.50.980">
    <property type="match status" value="2"/>
</dbReference>
<dbReference type="InterPro" id="IPR020806">
    <property type="entry name" value="PKS_PP-bd"/>
</dbReference>
<evidence type="ECO:0000313" key="8">
    <source>
        <dbReference type="EMBL" id="AKQ65457.1"/>
    </source>
</evidence>
<dbReference type="STRING" id="1297742.A176_002369"/>
<dbReference type="KEGG" id="mym:A176_002369"/>
<dbReference type="PANTHER" id="PTHR45527:SF1">
    <property type="entry name" value="FATTY ACID SYNTHASE"/>
    <property type="match status" value="1"/>
</dbReference>
<dbReference type="GO" id="GO:0031177">
    <property type="term" value="F:phosphopantetheine binding"/>
    <property type="evidence" value="ECO:0007669"/>
    <property type="project" value="InterPro"/>
</dbReference>
<keyword evidence="5" id="KW-0443">Lipid metabolism</keyword>
<reference evidence="8 9" key="1">
    <citation type="journal article" date="2016" name="PLoS ONE">
        <title>Complete Genome Sequence and Comparative Genomics of a Novel Myxobacterium Myxococcus hansupus.</title>
        <authorList>
            <person name="Sharma G."/>
            <person name="Narwani T."/>
            <person name="Subramanian S."/>
        </authorList>
    </citation>
    <scope>NUCLEOTIDE SEQUENCE [LARGE SCALE GENOMIC DNA]</scope>
    <source>
        <strain evidence="9">mixupus</strain>
    </source>
</reference>